<dbReference type="WBParaSite" id="ASIM_0000108001-mRNA-1">
    <property type="protein sequence ID" value="ASIM_0000108001-mRNA-1"/>
    <property type="gene ID" value="ASIM_0000108001"/>
</dbReference>
<dbReference type="EMBL" id="UYRR01000879">
    <property type="protein sequence ID" value="VDK18283.1"/>
    <property type="molecule type" value="Genomic_DNA"/>
</dbReference>
<evidence type="ECO:0000313" key="2">
    <source>
        <dbReference type="EMBL" id="VDK18283.1"/>
    </source>
</evidence>
<name>A0A0M3J0N9_ANISI</name>
<evidence type="ECO:0000313" key="3">
    <source>
        <dbReference type="Proteomes" id="UP000267096"/>
    </source>
</evidence>
<protein>
    <submittedName>
        <fullName evidence="4">Protein of unassigned function</fullName>
    </submittedName>
</protein>
<dbReference type="AlphaFoldDB" id="A0A0M3J0N9"/>
<reference evidence="4" key="1">
    <citation type="submission" date="2017-02" db="UniProtKB">
        <authorList>
            <consortium name="WormBaseParasite"/>
        </authorList>
    </citation>
    <scope>IDENTIFICATION</scope>
</reference>
<reference evidence="2 3" key="2">
    <citation type="submission" date="2018-11" db="EMBL/GenBank/DDBJ databases">
        <authorList>
            <consortium name="Pathogen Informatics"/>
        </authorList>
    </citation>
    <scope>NUCLEOTIDE SEQUENCE [LARGE SCALE GENOMIC DNA]</scope>
</reference>
<proteinExistence type="predicted"/>
<keyword evidence="3" id="KW-1185">Reference proteome</keyword>
<organism evidence="4">
    <name type="scientific">Anisakis simplex</name>
    <name type="common">Herring worm</name>
    <dbReference type="NCBI Taxonomy" id="6269"/>
    <lineage>
        <taxon>Eukaryota</taxon>
        <taxon>Metazoa</taxon>
        <taxon>Ecdysozoa</taxon>
        <taxon>Nematoda</taxon>
        <taxon>Chromadorea</taxon>
        <taxon>Rhabditida</taxon>
        <taxon>Spirurina</taxon>
        <taxon>Ascaridomorpha</taxon>
        <taxon>Ascaridoidea</taxon>
        <taxon>Anisakidae</taxon>
        <taxon>Anisakis</taxon>
        <taxon>Anisakis simplex complex</taxon>
    </lineage>
</organism>
<evidence type="ECO:0000313" key="4">
    <source>
        <dbReference type="WBParaSite" id="ASIM_0000108001-mRNA-1"/>
    </source>
</evidence>
<feature type="region of interest" description="Disordered" evidence="1">
    <location>
        <begin position="1"/>
        <end position="29"/>
    </location>
</feature>
<evidence type="ECO:0000256" key="1">
    <source>
        <dbReference type="SAM" id="MobiDB-lite"/>
    </source>
</evidence>
<gene>
    <name evidence="2" type="ORF">ASIM_LOCUS972</name>
</gene>
<accession>A0A0M3J0N9</accession>
<dbReference type="Proteomes" id="UP000267096">
    <property type="component" value="Unassembled WGS sequence"/>
</dbReference>
<sequence>MLVGRRRDAARDDPLNSGARGRDLDWPYV</sequence>